<dbReference type="Proteomes" id="UP000577362">
    <property type="component" value="Unassembled WGS sequence"/>
</dbReference>
<keyword evidence="2" id="KW-1185">Reference proteome</keyword>
<protein>
    <submittedName>
        <fullName evidence="1">Uncharacterized protein</fullName>
    </submittedName>
</protein>
<evidence type="ECO:0000313" key="1">
    <source>
        <dbReference type="EMBL" id="MBB4015946.1"/>
    </source>
</evidence>
<gene>
    <name evidence="1" type="ORF">GGR16_000952</name>
</gene>
<dbReference type="InterPro" id="IPR046606">
    <property type="entry name" value="DUF6665"/>
</dbReference>
<dbReference type="AlphaFoldDB" id="A0A840BYU8"/>
<comment type="caution">
    <text evidence="1">The sequence shown here is derived from an EMBL/GenBank/DDBJ whole genome shotgun (WGS) entry which is preliminary data.</text>
</comment>
<accession>A0A840BYU8</accession>
<proteinExistence type="predicted"/>
<dbReference type="RefSeq" id="WP_246372811.1">
    <property type="nucleotide sequence ID" value="NZ_JACIEN010000001.1"/>
</dbReference>
<sequence length="113" mass="12312">MSLRPPRLTSRADTTGMAYDALQQEMLQESASALGRLGRALEAALAAIEACDAGRGTDADRKRLVRQAGTALWHLVVQREACGLRSSAQLYRDYRVPQDVINAMGMGPPADRR</sequence>
<reference evidence="1 2" key="1">
    <citation type="submission" date="2020-08" db="EMBL/GenBank/DDBJ databases">
        <title>Genomic Encyclopedia of Type Strains, Phase IV (KMG-IV): sequencing the most valuable type-strain genomes for metagenomic binning, comparative biology and taxonomic classification.</title>
        <authorList>
            <person name="Goeker M."/>
        </authorList>
    </citation>
    <scope>NUCLEOTIDE SEQUENCE [LARGE SCALE GENOMIC DNA]</scope>
    <source>
        <strain evidence="1 2">DSM 103737</strain>
    </source>
</reference>
<evidence type="ECO:0000313" key="2">
    <source>
        <dbReference type="Proteomes" id="UP000577362"/>
    </source>
</evidence>
<organism evidence="1 2">
    <name type="scientific">Chelatococcus caeni</name>
    <dbReference type="NCBI Taxonomy" id="1348468"/>
    <lineage>
        <taxon>Bacteria</taxon>
        <taxon>Pseudomonadati</taxon>
        <taxon>Pseudomonadota</taxon>
        <taxon>Alphaproteobacteria</taxon>
        <taxon>Hyphomicrobiales</taxon>
        <taxon>Chelatococcaceae</taxon>
        <taxon>Chelatococcus</taxon>
    </lineage>
</organism>
<dbReference type="Pfam" id="PF20370">
    <property type="entry name" value="DUF6665"/>
    <property type="match status" value="1"/>
</dbReference>
<dbReference type="EMBL" id="JACIEN010000001">
    <property type="protein sequence ID" value="MBB4015946.1"/>
    <property type="molecule type" value="Genomic_DNA"/>
</dbReference>
<name>A0A840BYU8_9HYPH</name>